<feature type="region of interest" description="Disordered" evidence="2">
    <location>
        <begin position="153"/>
        <end position="175"/>
    </location>
</feature>
<dbReference type="SMR" id="B3KRY9"/>
<dbReference type="OrthoDB" id="1850764at2759"/>
<dbReference type="CTD" id="84940"/>
<dbReference type="GeneID" id="84940"/>
<dbReference type="BioGRID-ORCS" id="84940">
    <property type="hits" value="24 hits in 1146 CRISPR screens"/>
</dbReference>
<proteinExistence type="evidence at transcript level"/>
<evidence type="ECO:0000256" key="1">
    <source>
        <dbReference type="SAM" id="Coils"/>
    </source>
</evidence>
<dbReference type="ClinPGx" id="PA134869901"/>
<dbReference type="ProteomicsDB" id="3618"/>
<dbReference type="SMART" id="SM01167">
    <property type="entry name" value="DUF1900"/>
    <property type="match status" value="1"/>
</dbReference>
<dbReference type="Gene3D" id="2.130.10.10">
    <property type="entry name" value="YVTN repeat-like/Quinoprotein amine dehydrogenase"/>
    <property type="match status" value="1"/>
</dbReference>
<dbReference type="DNASU" id="84940"/>
<organism evidence="3">
    <name type="scientific">Homo sapiens</name>
    <name type="common">Human</name>
    <dbReference type="NCBI Taxonomy" id="9606"/>
    <lineage>
        <taxon>Eukaryota</taxon>
        <taxon>Metazoa</taxon>
        <taxon>Chordata</taxon>
        <taxon>Craniata</taxon>
        <taxon>Vertebrata</taxon>
        <taxon>Euteleostomi</taxon>
        <taxon>Mammalia</taxon>
        <taxon>Eutheria</taxon>
        <taxon>Euarchontoglires</taxon>
        <taxon>Primates</taxon>
        <taxon>Haplorrhini</taxon>
        <taxon>Catarrhini</taxon>
        <taxon>Hominidae</taxon>
        <taxon>Homo</taxon>
    </lineage>
</organism>
<dbReference type="InterPro" id="IPR015505">
    <property type="entry name" value="Coronin"/>
</dbReference>
<dbReference type="PANTHER" id="PTHR10856:SF23">
    <property type="entry name" value="CORONIN-6"/>
    <property type="match status" value="1"/>
</dbReference>
<evidence type="ECO:0000256" key="2">
    <source>
        <dbReference type="SAM" id="MobiDB-lite"/>
    </source>
</evidence>
<dbReference type="InterPro" id="IPR015943">
    <property type="entry name" value="WD40/YVTN_repeat-like_dom_sf"/>
</dbReference>
<accession>B3KRY9</accession>
<dbReference type="PANTHER" id="PTHR10856">
    <property type="entry name" value="CORONIN"/>
    <property type="match status" value="1"/>
</dbReference>
<dbReference type="DisGeNET" id="84940"/>
<dbReference type="AlphaFoldDB" id="B3KRY9"/>
<dbReference type="EMBL" id="AK092430">
    <property type="protein sequence ID" value="BAG52551.1"/>
    <property type="molecule type" value="mRNA"/>
</dbReference>
<feature type="coiled-coil region" evidence="1">
    <location>
        <begin position="178"/>
        <end position="205"/>
    </location>
</feature>
<reference evidence="3" key="1">
    <citation type="journal article" date="2004" name="Nat. Genet.">
        <title>Complete sequencing and characterization of 21,243 full-length human cDNAs.</title>
        <authorList>
            <person name="Ota T."/>
            <person name="Suzuki Y."/>
            <person name="Nishikawa T."/>
            <person name="Otsuki T."/>
            <person name="Sugiyama T."/>
            <person name="Irie R."/>
            <person name="Wakamatsu A."/>
            <person name="Hayashi K."/>
            <person name="Sato H."/>
            <person name="Nagai K."/>
            <person name="Kimura K."/>
            <person name="Makita H."/>
            <person name="Sekine M."/>
            <person name="Obayashi M."/>
            <person name="Nishi T."/>
            <person name="Shibahara T."/>
            <person name="Tanaka T."/>
            <person name="Ishii S."/>
            <person name="Yamamoto J."/>
            <person name="Saito K."/>
            <person name="Kawai Y."/>
            <person name="Isono Y."/>
            <person name="Nakamura Y."/>
            <person name="Nagahari K."/>
            <person name="Murakami K."/>
            <person name="Yasuda T."/>
            <person name="Iwayanagi T."/>
            <person name="Wagatsuma M."/>
            <person name="Shiratori A."/>
            <person name="Sudo H."/>
            <person name="Hosoiri T."/>
            <person name="Kaku Y."/>
            <person name="Kodaira H."/>
            <person name="Kondo H."/>
            <person name="Sugawara M."/>
            <person name="Takahashi M."/>
            <person name="Kanda K."/>
            <person name="Yokoi T."/>
            <person name="Furuya T."/>
            <person name="Kikkawa E."/>
            <person name="Omura Y."/>
            <person name="Abe K."/>
            <person name="Kamihara K."/>
            <person name="Katsuta N."/>
            <person name="Sato K."/>
            <person name="Tanikawa M."/>
            <person name="Yamazaki M."/>
            <person name="Ninomiya K."/>
            <person name="Ishibashi T."/>
            <person name="Yamashita H."/>
            <person name="Murakawa K."/>
            <person name="Fujimori K."/>
            <person name="Tanai H."/>
            <person name="Kimata M."/>
            <person name="Watanabe M."/>
            <person name="Hiraoka S."/>
            <person name="Chiba Y."/>
            <person name="Ishida S."/>
            <person name="Ono Y."/>
            <person name="Takiguchi S."/>
            <person name="Watanabe S."/>
            <person name="Yosida M."/>
            <person name="Hotuta T."/>
            <person name="Kusano J."/>
            <person name="Kanehori K."/>
            <person name="Takahashi-Fujii A."/>
            <person name="Hara H."/>
            <person name="Tanase T."/>
            <person name="Nomura Y."/>
            <person name="Togiya S."/>
            <person name="Komai F."/>
            <person name="Hara R."/>
            <person name="Takeuchi K."/>
            <person name="Arita M."/>
            <person name="Imose N."/>
            <person name="Musashino K."/>
            <person name="Yuuki H."/>
            <person name="Oshima A."/>
            <person name="Sasaki N."/>
            <person name="Aotsuka S."/>
            <person name="Yoshikawa Y."/>
            <person name="Matsunawa H."/>
            <person name="Ichihara T."/>
            <person name="Shiohata N."/>
            <person name="Sano S."/>
            <person name="Moriya S."/>
            <person name="Momiyama H."/>
            <person name="Satoh N."/>
            <person name="Takami S."/>
            <person name="Terashima Y."/>
            <person name="Suzuki O."/>
            <person name="Nakagawa S."/>
            <person name="Senoh A."/>
            <person name="Mizoguchi H."/>
            <person name="Goto Y."/>
            <person name="Shimizu F."/>
            <person name="Wakebe H."/>
            <person name="Hishigaki H."/>
            <person name="Watanabe T."/>
            <person name="Sugiyama A."/>
            <person name="Takemoto M."/>
            <person name="Kawakami B."/>
            <person name="Yamazaki M."/>
            <person name="Watanabe K."/>
            <person name="Kumagai A."/>
            <person name="Itakura S."/>
            <person name="Fukuzumi Y."/>
            <person name="Fujimori Y."/>
            <person name="Komiyama M."/>
            <person name="Tashiro H."/>
            <person name="Tanigami A."/>
            <person name="Fujiwara T."/>
            <person name="Ono T."/>
            <person name="Yamada K."/>
            <person name="Fujii Y."/>
            <person name="Ozaki K."/>
            <person name="Hirao M."/>
            <person name="Ohmori Y."/>
            <person name="Kawabata A."/>
            <person name="Hikiji T."/>
            <person name="Kobatake N."/>
            <person name="Inagaki H."/>
            <person name="Ikema Y."/>
            <person name="Okamoto S."/>
            <person name="Okitani R."/>
            <person name="Kawakami T."/>
            <person name="Noguchi S."/>
            <person name="Itoh T."/>
            <person name="Shigeta K."/>
            <person name="Senba T."/>
            <person name="Matsumura K."/>
            <person name="Nakajima Y."/>
            <person name="Mizuno T."/>
            <person name="Morinaga M."/>
            <person name="Sasaki M."/>
            <person name="Togashi T."/>
            <person name="Oyama M."/>
            <person name="Hata H."/>
            <person name="Watanabe M."/>
            <person name="Komatsu T."/>
            <person name="Mizushima-Sugano J."/>
            <person name="Satoh T."/>
            <person name="Shirai Y."/>
            <person name="Takahashi Y."/>
            <person name="Nakagawa K."/>
            <person name="Okumura K."/>
            <person name="Nagase T."/>
            <person name="Nomura N."/>
            <person name="Kikuchi H."/>
            <person name="Masuho Y."/>
            <person name="Yamashita R."/>
            <person name="Nakai K."/>
            <person name="Yada T."/>
            <person name="Nakamura Y."/>
            <person name="Ohara O."/>
            <person name="Isogai T."/>
            <person name="Sugano S."/>
        </authorList>
    </citation>
    <scope>NUCLEOTIDE SEQUENCE</scope>
    <source>
        <tissue evidence="3">Placenta</tissue>
    </source>
</reference>
<name>B3KRY9_HUMAN</name>
<evidence type="ECO:0000313" key="3">
    <source>
        <dbReference type="EMBL" id="BAG52551.1"/>
    </source>
</evidence>
<dbReference type="PeptideAtlas" id="B3KRY9"/>
<feature type="compositionally biased region" description="Polar residues" evidence="2">
    <location>
        <begin position="163"/>
        <end position="175"/>
    </location>
</feature>
<keyword evidence="1" id="KW-0175">Coiled coil</keyword>
<protein>
    <submittedName>
        <fullName evidence="3">cDNA FLJ35111 fis, clone PLACE6007180, highly similar to Coronin-6</fullName>
    </submittedName>
</protein>
<dbReference type="RefSeq" id="NP_116243.2">
    <property type="nucleotide sequence ID" value="NM_032854.3"/>
</dbReference>
<sequence length="214" mass="24386">MPSPWGWFAVTACGAQRNNFEEPVALQEMDTSNGVLLPFYDPDSSIVYLCGKGDSSIRYFEITDEPPFVHYLNTFSSKEPQRGMGFMPKRGLDVSKCEIARFYKLHERKCEPIIMTVPRKSDLFQDAEPVLISLRDGYVPPKHRELRVTKRNILDVRPPSGPRRSQSASDAPLSQHTLETLLEEIKALRERVQAQEQRITALENMLCELVDGTD</sequence>